<dbReference type="Gene3D" id="3.30.70.980">
    <property type="match status" value="2"/>
</dbReference>
<dbReference type="PANTHER" id="PTHR12532">
    <property type="entry name" value="TRANSLATIONAL ACTIVATOR OF CYTOCHROME C OXIDASE 1"/>
    <property type="match status" value="1"/>
</dbReference>
<evidence type="ECO:0000259" key="10">
    <source>
        <dbReference type="Pfam" id="PF01709"/>
    </source>
</evidence>
<comment type="function">
    <text evidence="7">Acts as a translational activator of mitochondrially-encoded cytochrome c oxidase 1.</text>
</comment>
<dbReference type="PANTHER" id="PTHR12532:SF0">
    <property type="entry name" value="TRANSLATIONAL ACTIVATOR OF CYTOCHROME C OXIDASE 1"/>
    <property type="match status" value="1"/>
</dbReference>
<evidence type="ECO:0000256" key="3">
    <source>
        <dbReference type="ARBA" id="ARBA00022845"/>
    </source>
</evidence>
<evidence type="ECO:0000259" key="11">
    <source>
        <dbReference type="Pfam" id="PF20772"/>
    </source>
</evidence>
<evidence type="ECO:0000256" key="9">
    <source>
        <dbReference type="ARBA" id="ARBA00075676"/>
    </source>
</evidence>
<dbReference type="Gene3D" id="1.10.10.200">
    <property type="match status" value="1"/>
</dbReference>
<comment type="similarity">
    <text evidence="2">Belongs to the TACO1 family.</text>
</comment>
<dbReference type="Ensembl" id="ENSCCRT00000004648.2">
    <property type="protein sequence ID" value="ENSCCRP00000004215.2"/>
    <property type="gene ID" value="ENSCCRG00000002494.2"/>
</dbReference>
<comment type="subcellular location">
    <subcellularLocation>
        <location evidence="1">Mitochondrion</location>
    </subcellularLocation>
</comment>
<sequence>MLGDMILRALRLTVRVSAVVQSPVLHSCRALHSSAALWAGHNKWSKVKDIKIPKDAARARMIVKYTMMIRIAVREGGPNPEFNVALAQLLEQCRNKNLPKATVEGAIKGAKSKPGVQYVYEATGPGGCTLLIEILTDNNTRSHQEIKRILMKHGGALCEGARRNFDRKGVVAASRDGISSERALELAIEAGAEDVLEIEDEEERPILQFICDIASMKSVRSALESLGVHTLSSGLEFVSHTPSLLTQTQLDTASSLLEALNDCPDVVRVWDNIHTQT</sequence>
<keyword evidence="5" id="KW-0496">Mitochondrion</keyword>
<accession>A0A8C0Y5B3</accession>
<keyword evidence="4" id="KW-0175">Coiled coil</keyword>
<evidence type="ECO:0000256" key="4">
    <source>
        <dbReference type="ARBA" id="ARBA00023054"/>
    </source>
</evidence>
<dbReference type="Proteomes" id="UP001108240">
    <property type="component" value="Unplaced"/>
</dbReference>
<dbReference type="SUPFAM" id="SSF75625">
    <property type="entry name" value="YebC-like"/>
    <property type="match status" value="1"/>
</dbReference>
<evidence type="ECO:0000256" key="1">
    <source>
        <dbReference type="ARBA" id="ARBA00004173"/>
    </source>
</evidence>
<evidence type="ECO:0000313" key="12">
    <source>
        <dbReference type="Ensembl" id="ENSCCRP00000004215.2"/>
    </source>
</evidence>
<dbReference type="FunFam" id="1.10.10.200:FF:000002">
    <property type="entry name" value="Probable transcriptional regulatory protein CLM62_37755"/>
    <property type="match status" value="1"/>
</dbReference>
<evidence type="ECO:0000313" key="13">
    <source>
        <dbReference type="Proteomes" id="UP001108240"/>
    </source>
</evidence>
<dbReference type="InterPro" id="IPR002876">
    <property type="entry name" value="Transcrip_reg_TACO1-like"/>
</dbReference>
<dbReference type="InterPro" id="IPR026564">
    <property type="entry name" value="Transcrip_reg_TACO1-like_dom3"/>
</dbReference>
<organism evidence="12 13">
    <name type="scientific">Cyprinus carpio carpio</name>
    <dbReference type="NCBI Taxonomy" id="630221"/>
    <lineage>
        <taxon>Eukaryota</taxon>
        <taxon>Metazoa</taxon>
        <taxon>Chordata</taxon>
        <taxon>Craniata</taxon>
        <taxon>Vertebrata</taxon>
        <taxon>Euteleostomi</taxon>
        <taxon>Actinopterygii</taxon>
        <taxon>Neopterygii</taxon>
        <taxon>Teleostei</taxon>
        <taxon>Ostariophysi</taxon>
        <taxon>Cypriniformes</taxon>
        <taxon>Cyprinidae</taxon>
        <taxon>Cyprininae</taxon>
        <taxon>Cyprinus</taxon>
    </lineage>
</organism>
<dbReference type="GO" id="GO:0006417">
    <property type="term" value="P:regulation of translation"/>
    <property type="evidence" value="ECO:0007669"/>
    <property type="project" value="UniProtKB-KW"/>
</dbReference>
<keyword evidence="3" id="KW-0810">Translation regulation</keyword>
<dbReference type="Pfam" id="PF01709">
    <property type="entry name" value="Transcrip_reg"/>
    <property type="match status" value="1"/>
</dbReference>
<dbReference type="GeneTree" id="ENSGT00390000012820"/>
<dbReference type="OMA" id="FGPGGCM"/>
<dbReference type="FunFam" id="3.30.70.980:FF:000008">
    <property type="entry name" value="Translational activator of cytochrome c oxidase 1"/>
    <property type="match status" value="1"/>
</dbReference>
<name>A0A8C0Y5B3_CYPCA</name>
<protein>
    <recommendedName>
        <fullName evidence="8">Translational activator of cytochrome c oxidase 1</fullName>
    </recommendedName>
    <alternativeName>
        <fullName evidence="9">Coiled-coil domain-containing protein 44</fullName>
    </alternativeName>
</protein>
<feature type="domain" description="TACO1/YebC-like N-terminal" evidence="11">
    <location>
        <begin position="42"/>
        <end position="112"/>
    </location>
</feature>
<evidence type="ECO:0000256" key="5">
    <source>
        <dbReference type="ARBA" id="ARBA00023128"/>
    </source>
</evidence>
<keyword evidence="6" id="KW-0010">Activator</keyword>
<evidence type="ECO:0000256" key="8">
    <source>
        <dbReference type="ARBA" id="ARBA00073666"/>
    </source>
</evidence>
<evidence type="ECO:0000256" key="7">
    <source>
        <dbReference type="ARBA" id="ARBA00053642"/>
    </source>
</evidence>
<dbReference type="InterPro" id="IPR017856">
    <property type="entry name" value="Integrase-like_N"/>
</dbReference>
<dbReference type="InterPro" id="IPR049083">
    <property type="entry name" value="TACO1_YebC_N"/>
</dbReference>
<dbReference type="AlphaFoldDB" id="A0A8C0Y5B3"/>
<dbReference type="InterPro" id="IPR029072">
    <property type="entry name" value="YebC-like"/>
</dbReference>
<evidence type="ECO:0000256" key="2">
    <source>
        <dbReference type="ARBA" id="ARBA00008724"/>
    </source>
</evidence>
<dbReference type="InterPro" id="IPR048300">
    <property type="entry name" value="TACO1_YebC-like_2nd/3rd_dom"/>
</dbReference>
<keyword evidence="13" id="KW-1185">Reference proteome</keyword>
<proteinExistence type="inferred from homology"/>
<feature type="domain" description="TACO1/YebC-like second and third" evidence="10">
    <location>
        <begin position="118"/>
        <end position="273"/>
    </location>
</feature>
<reference evidence="12" key="1">
    <citation type="submission" date="2025-08" db="UniProtKB">
        <authorList>
            <consortium name="Ensembl"/>
        </authorList>
    </citation>
    <scope>IDENTIFICATION</scope>
</reference>
<dbReference type="Pfam" id="PF20772">
    <property type="entry name" value="TACO1_YebC_N"/>
    <property type="match status" value="1"/>
</dbReference>
<dbReference type="GO" id="GO:0005739">
    <property type="term" value="C:mitochondrion"/>
    <property type="evidence" value="ECO:0007669"/>
    <property type="project" value="UniProtKB-SubCell"/>
</dbReference>
<reference evidence="12" key="2">
    <citation type="submission" date="2025-09" db="UniProtKB">
        <authorList>
            <consortium name="Ensembl"/>
        </authorList>
    </citation>
    <scope>IDENTIFICATION</scope>
</reference>
<evidence type="ECO:0000256" key="6">
    <source>
        <dbReference type="ARBA" id="ARBA00023159"/>
    </source>
</evidence>